<evidence type="ECO:0000256" key="1">
    <source>
        <dbReference type="ARBA" id="ARBA00004202"/>
    </source>
</evidence>
<evidence type="ECO:0000259" key="10">
    <source>
        <dbReference type="PROSITE" id="PS50893"/>
    </source>
</evidence>
<evidence type="ECO:0000256" key="7">
    <source>
        <dbReference type="ARBA" id="ARBA00023004"/>
    </source>
</evidence>
<comment type="subcellular location">
    <subcellularLocation>
        <location evidence="1">Cell membrane</location>
        <topology evidence="1">Peripheral membrane protein</topology>
    </subcellularLocation>
</comment>
<name>A0ABS4ZGC7_9MICO</name>
<dbReference type="SUPFAM" id="SSF52540">
    <property type="entry name" value="P-loop containing nucleoside triphosphate hydrolases"/>
    <property type="match status" value="1"/>
</dbReference>
<dbReference type="Gene3D" id="3.40.50.300">
    <property type="entry name" value="P-loop containing nucleotide triphosphate hydrolases"/>
    <property type="match status" value="1"/>
</dbReference>
<keyword evidence="8" id="KW-0406">Ion transport</keyword>
<dbReference type="InterPro" id="IPR027417">
    <property type="entry name" value="P-loop_NTPase"/>
</dbReference>
<dbReference type="InterPro" id="IPR051535">
    <property type="entry name" value="Siderophore_ABC-ATPase"/>
</dbReference>
<keyword evidence="2" id="KW-0813">Transport</keyword>
<evidence type="ECO:0000256" key="9">
    <source>
        <dbReference type="ARBA" id="ARBA00023136"/>
    </source>
</evidence>
<dbReference type="PROSITE" id="PS00211">
    <property type="entry name" value="ABC_TRANSPORTER_1"/>
    <property type="match status" value="1"/>
</dbReference>
<dbReference type="RefSeq" id="WP_165136679.1">
    <property type="nucleotide sequence ID" value="NZ_CP049253.1"/>
</dbReference>
<protein>
    <submittedName>
        <fullName evidence="11">Iron complex transport system ATP-binding protein</fullName>
    </submittedName>
</protein>
<evidence type="ECO:0000256" key="2">
    <source>
        <dbReference type="ARBA" id="ARBA00022448"/>
    </source>
</evidence>
<dbReference type="Pfam" id="PF00005">
    <property type="entry name" value="ABC_tran"/>
    <property type="match status" value="1"/>
</dbReference>
<organism evidence="11 12">
    <name type="scientific">Microbacterium amylolyticum</name>
    <dbReference type="NCBI Taxonomy" id="936337"/>
    <lineage>
        <taxon>Bacteria</taxon>
        <taxon>Bacillati</taxon>
        <taxon>Actinomycetota</taxon>
        <taxon>Actinomycetes</taxon>
        <taxon>Micrococcales</taxon>
        <taxon>Microbacteriaceae</taxon>
        <taxon>Microbacterium</taxon>
    </lineage>
</organism>
<keyword evidence="3" id="KW-1003">Cell membrane</keyword>
<dbReference type="PROSITE" id="PS50893">
    <property type="entry name" value="ABC_TRANSPORTER_2"/>
    <property type="match status" value="1"/>
</dbReference>
<dbReference type="GO" id="GO:0005524">
    <property type="term" value="F:ATP binding"/>
    <property type="evidence" value="ECO:0007669"/>
    <property type="project" value="UniProtKB-KW"/>
</dbReference>
<evidence type="ECO:0000256" key="4">
    <source>
        <dbReference type="ARBA" id="ARBA00022496"/>
    </source>
</evidence>
<evidence type="ECO:0000256" key="3">
    <source>
        <dbReference type="ARBA" id="ARBA00022475"/>
    </source>
</evidence>
<keyword evidence="6 11" id="KW-0067">ATP-binding</keyword>
<dbReference type="EMBL" id="JAGIOL010000001">
    <property type="protein sequence ID" value="MBP2436326.1"/>
    <property type="molecule type" value="Genomic_DNA"/>
</dbReference>
<keyword evidence="12" id="KW-1185">Reference proteome</keyword>
<dbReference type="Proteomes" id="UP001519362">
    <property type="component" value="Unassembled WGS sequence"/>
</dbReference>
<dbReference type="InterPro" id="IPR003439">
    <property type="entry name" value="ABC_transporter-like_ATP-bd"/>
</dbReference>
<dbReference type="PANTHER" id="PTHR42771:SF3">
    <property type="entry name" value="PETROBACTIN IMPORT ATP-BINDING PROTEIN YCLP"/>
    <property type="match status" value="1"/>
</dbReference>
<feature type="domain" description="ABC transporter" evidence="10">
    <location>
        <begin position="2"/>
        <end position="236"/>
    </location>
</feature>
<reference evidence="11 12" key="1">
    <citation type="submission" date="2021-03" db="EMBL/GenBank/DDBJ databases">
        <title>Sequencing the genomes of 1000 actinobacteria strains.</title>
        <authorList>
            <person name="Klenk H.-P."/>
        </authorList>
    </citation>
    <scope>NUCLEOTIDE SEQUENCE [LARGE SCALE GENOMIC DNA]</scope>
    <source>
        <strain evidence="11 12">DSM 24221</strain>
    </source>
</reference>
<evidence type="ECO:0000313" key="11">
    <source>
        <dbReference type="EMBL" id="MBP2436326.1"/>
    </source>
</evidence>
<dbReference type="InterPro" id="IPR017871">
    <property type="entry name" value="ABC_transporter-like_CS"/>
</dbReference>
<sequence length="252" mass="28268">MIDLLGVTKRYGRSTVLDNVTISFGEEGVTSLIGPNGAGKSTLFGLVGRLLSADEGTVSLDGMDVKRASSKQLAKTIAVLRQDNVIASRLTVSDLVEFGRFPHSQGRLDVIDHHKIEEAIRYLELEPFRNRFLDELSGGQRQRAFIAMVLAQDTKYVLLDEPLNNLDLRHMTEIMKLVRKMADDLGKRVVIVLHDINFASTYSDRIVAMRDGRILADAGRDEIMRSDVLREVYSTEVDVRQIDDKPVALYYS</sequence>
<dbReference type="InterPro" id="IPR003593">
    <property type="entry name" value="AAA+_ATPase"/>
</dbReference>
<keyword evidence="9" id="KW-0472">Membrane</keyword>
<evidence type="ECO:0000256" key="8">
    <source>
        <dbReference type="ARBA" id="ARBA00023065"/>
    </source>
</evidence>
<evidence type="ECO:0000256" key="6">
    <source>
        <dbReference type="ARBA" id="ARBA00022840"/>
    </source>
</evidence>
<accession>A0ABS4ZGC7</accession>
<gene>
    <name evidence="11" type="ORF">JOF34_000912</name>
</gene>
<keyword evidence="7" id="KW-0408">Iron</keyword>
<comment type="caution">
    <text evidence="11">The sequence shown here is derived from an EMBL/GenBank/DDBJ whole genome shotgun (WGS) entry which is preliminary data.</text>
</comment>
<dbReference type="CDD" id="cd03214">
    <property type="entry name" value="ABC_Iron-Siderophores_B12_Hemin"/>
    <property type="match status" value="1"/>
</dbReference>
<keyword evidence="4" id="KW-0410">Iron transport</keyword>
<proteinExistence type="predicted"/>
<evidence type="ECO:0000256" key="5">
    <source>
        <dbReference type="ARBA" id="ARBA00022741"/>
    </source>
</evidence>
<dbReference type="SMART" id="SM00382">
    <property type="entry name" value="AAA"/>
    <property type="match status" value="1"/>
</dbReference>
<keyword evidence="5" id="KW-0547">Nucleotide-binding</keyword>
<dbReference type="PANTHER" id="PTHR42771">
    <property type="entry name" value="IRON(3+)-HYDROXAMATE IMPORT ATP-BINDING PROTEIN FHUC"/>
    <property type="match status" value="1"/>
</dbReference>
<evidence type="ECO:0000313" key="12">
    <source>
        <dbReference type="Proteomes" id="UP001519362"/>
    </source>
</evidence>